<dbReference type="InterPro" id="IPR001736">
    <property type="entry name" value="PLipase_D/transphosphatidylase"/>
</dbReference>
<dbReference type="OrthoDB" id="31343at2157"/>
<proteinExistence type="predicted"/>
<dbReference type="Pfam" id="PF13091">
    <property type="entry name" value="PLDc_2"/>
    <property type="match status" value="1"/>
</dbReference>
<evidence type="ECO:0000256" key="2">
    <source>
        <dbReference type="ARBA" id="ARBA00022963"/>
    </source>
</evidence>
<keyword evidence="7" id="KW-1185">Reference proteome</keyword>
<sequence length="273" mass="31090">MRKTALLLIFIIFSAGCLGGQKYTSTTVTETVKETVTETTTKTVRETTTETETKTMTETFTPIEKLKQLNSTIKELNQTVVRLNQSLTSCLSILSSQNETIIEQKEKINQLESAYLSCLLQKSTQQNSEFRVLFGREYYYEVLKTIEEANESIYIAMFLMKYDAGDSFDWANDLSRALVRAKKRGLNIYVVLENSVEINQAAYSYLRTNGIKVRFDSPDRTLHAKIVVIDGKVAFIGSHNWSESGLYWNNEVSVEIKSKEVAQEVISYIMSIQ</sequence>
<dbReference type="GO" id="GO:0016891">
    <property type="term" value="F:RNA endonuclease activity producing 5'-phosphomonoesters, hydrolytic mechanism"/>
    <property type="evidence" value="ECO:0007669"/>
    <property type="project" value="TreeGrafter"/>
</dbReference>
<dbReference type="CDD" id="cd09131">
    <property type="entry name" value="PLDc_unchar3"/>
    <property type="match status" value="1"/>
</dbReference>
<evidence type="ECO:0000256" key="1">
    <source>
        <dbReference type="ARBA" id="ARBA00022801"/>
    </source>
</evidence>
<dbReference type="KEGG" id="ths:TES1_1720"/>
<keyword evidence="3" id="KW-0443">Lipid metabolism</keyword>
<dbReference type="HOGENOM" id="CLU_1017885_0_0_2"/>
<dbReference type="PROSITE" id="PS51257">
    <property type="entry name" value="PROKAR_LIPOPROTEIN"/>
    <property type="match status" value="1"/>
</dbReference>
<dbReference type="SMART" id="SM00155">
    <property type="entry name" value="PLDc"/>
    <property type="match status" value="1"/>
</dbReference>
<name>W0I9F6_9EURY</name>
<protein>
    <submittedName>
        <fullName evidence="6">Phospholipase D-related protein</fullName>
    </submittedName>
</protein>
<feature type="domain" description="PLD phosphodiesterase" evidence="5">
    <location>
        <begin position="218"/>
        <end position="245"/>
    </location>
</feature>
<dbReference type="Proteomes" id="UP000019027">
    <property type="component" value="Chromosome"/>
</dbReference>
<dbReference type="SUPFAM" id="SSF56024">
    <property type="entry name" value="Phospholipase D/nuclease"/>
    <property type="match status" value="1"/>
</dbReference>
<keyword evidence="4" id="KW-0175">Coiled coil</keyword>
<dbReference type="RefSeq" id="WP_051408215.1">
    <property type="nucleotide sequence ID" value="NZ_CP006965.1"/>
</dbReference>
<dbReference type="PROSITE" id="PS50035">
    <property type="entry name" value="PLD"/>
    <property type="match status" value="1"/>
</dbReference>
<dbReference type="Gene3D" id="3.30.870.10">
    <property type="entry name" value="Endonuclease Chain A"/>
    <property type="match status" value="1"/>
</dbReference>
<reference evidence="6 7" key="1">
    <citation type="journal article" date="2014" name="Int. J. Syst. Evol. Microbiol.">
        <title>Thermococcus paralvinellae sp. nov. and Thermococcus cleftensis sp. nov. of hyperthermophilic heterotrophs from deep-sea hydrothermal vents.</title>
        <authorList>
            <person name="Hensley S.A."/>
            <person name="Jung J.H."/>
            <person name="Park C.S."/>
            <person name="Holden J.F."/>
        </authorList>
    </citation>
    <scope>NUCLEOTIDE SEQUENCE [LARGE SCALE GENOMIC DNA]</scope>
    <source>
        <strain evidence="6 7">ES1</strain>
    </source>
</reference>
<dbReference type="GO" id="GO:0016042">
    <property type="term" value="P:lipid catabolic process"/>
    <property type="evidence" value="ECO:0007669"/>
    <property type="project" value="UniProtKB-KW"/>
</dbReference>
<evidence type="ECO:0000313" key="7">
    <source>
        <dbReference type="Proteomes" id="UP000019027"/>
    </source>
</evidence>
<dbReference type="InterPro" id="IPR051406">
    <property type="entry name" value="PLD_domain"/>
</dbReference>
<evidence type="ECO:0000256" key="4">
    <source>
        <dbReference type="SAM" id="Coils"/>
    </source>
</evidence>
<feature type="coiled-coil region" evidence="4">
    <location>
        <begin position="66"/>
        <end position="114"/>
    </location>
</feature>
<dbReference type="PANTHER" id="PTHR43856">
    <property type="entry name" value="CARDIOLIPIN HYDROLASE"/>
    <property type="match status" value="1"/>
</dbReference>
<organism evidence="6 7">
    <name type="scientific">Thermococcus paralvinellae</name>
    <dbReference type="NCBI Taxonomy" id="582419"/>
    <lineage>
        <taxon>Archaea</taxon>
        <taxon>Methanobacteriati</taxon>
        <taxon>Methanobacteriota</taxon>
        <taxon>Thermococci</taxon>
        <taxon>Thermococcales</taxon>
        <taxon>Thermococcaceae</taxon>
        <taxon>Thermococcus</taxon>
    </lineage>
</organism>
<evidence type="ECO:0000259" key="5">
    <source>
        <dbReference type="PROSITE" id="PS50035"/>
    </source>
</evidence>
<dbReference type="STRING" id="582419.TES1_1720"/>
<dbReference type="EMBL" id="CP006965">
    <property type="protein sequence ID" value="AHF81095.1"/>
    <property type="molecule type" value="Genomic_DNA"/>
</dbReference>
<evidence type="ECO:0000313" key="6">
    <source>
        <dbReference type="EMBL" id="AHF81095.1"/>
    </source>
</evidence>
<keyword evidence="1" id="KW-0378">Hydrolase</keyword>
<dbReference type="InterPro" id="IPR025202">
    <property type="entry name" value="PLD-like_dom"/>
</dbReference>
<evidence type="ECO:0000256" key="3">
    <source>
        <dbReference type="ARBA" id="ARBA00023098"/>
    </source>
</evidence>
<gene>
    <name evidence="6" type="ORF">TES1_1720</name>
</gene>
<dbReference type="AlphaFoldDB" id="W0I9F6"/>
<accession>W0I9F6</accession>
<dbReference type="GeneID" id="24907472"/>
<keyword evidence="2" id="KW-0442">Lipid degradation</keyword>
<dbReference type="PANTHER" id="PTHR43856:SF1">
    <property type="entry name" value="MITOCHONDRIAL CARDIOLIPIN HYDROLASE"/>
    <property type="match status" value="1"/>
</dbReference>